<organism evidence="1 2">
    <name type="scientific">Tepidimonas thermarum</name>
    <dbReference type="NCBI Taxonomy" id="335431"/>
    <lineage>
        <taxon>Bacteria</taxon>
        <taxon>Pseudomonadati</taxon>
        <taxon>Pseudomonadota</taxon>
        <taxon>Betaproteobacteria</taxon>
        <taxon>Burkholderiales</taxon>
        <taxon>Tepidimonas</taxon>
    </lineage>
</organism>
<reference evidence="1 2" key="1">
    <citation type="submission" date="2019-07" db="EMBL/GenBank/DDBJ databases">
        <title>Tepidimonas thermarum AA-1 draft genome.</title>
        <authorList>
            <person name="Da Costa M.S."/>
            <person name="Froufe H.J.C."/>
            <person name="Egas C."/>
            <person name="Albuquerque L."/>
        </authorList>
    </citation>
    <scope>NUCLEOTIDE SEQUENCE [LARGE SCALE GENOMIC DNA]</scope>
    <source>
        <strain evidence="1 2">AA-1</strain>
    </source>
</reference>
<gene>
    <name evidence="1" type="ORF">Tther_02228</name>
</gene>
<proteinExistence type="predicted"/>
<dbReference type="Proteomes" id="UP000318542">
    <property type="component" value="Unassembled WGS sequence"/>
</dbReference>
<dbReference type="OrthoDB" id="7304370at2"/>
<accession>A0A554WXG9</accession>
<evidence type="ECO:0000313" key="2">
    <source>
        <dbReference type="Proteomes" id="UP000318542"/>
    </source>
</evidence>
<keyword evidence="2" id="KW-1185">Reference proteome</keyword>
<dbReference type="RefSeq" id="WP_143903880.1">
    <property type="nucleotide sequence ID" value="NZ_VJOL01000054.1"/>
</dbReference>
<evidence type="ECO:0000313" key="1">
    <source>
        <dbReference type="EMBL" id="TSE28272.1"/>
    </source>
</evidence>
<comment type="caution">
    <text evidence="1">The sequence shown here is derived from an EMBL/GenBank/DDBJ whole genome shotgun (WGS) entry which is preliminary data.</text>
</comment>
<dbReference type="EMBL" id="VJOL01000054">
    <property type="protein sequence ID" value="TSE28272.1"/>
    <property type="molecule type" value="Genomic_DNA"/>
</dbReference>
<sequence>MPIPDSDALIESGFSTEKPFLGSPSVIEGLLRRVLYDITVARRAQLERGEDAIAVMLRKADELQRVLYGQDPAYQAYVWNSPKHLGRFLVERCGIGGDTSDAVNRAAIRMMRDFAFDLVAYEDDRITEQQMQASVDALIDKFTRIFVGIGDVE</sequence>
<protein>
    <submittedName>
        <fullName evidence="1">Uncharacterized protein</fullName>
    </submittedName>
</protein>
<name>A0A554WXG9_9BURK</name>
<dbReference type="AlphaFoldDB" id="A0A554WXG9"/>